<name>A0A8J4UX29_9MYCE</name>
<sequence>MSAIPDPKPDKTIISKLPNFAPSEYWELQKGSTYRMLVGELRSLKIGSEIKVNMWDTNNNYKTFQSGQYADFKSDVPGPTYIVQKYVEI</sequence>
<comment type="caution">
    <text evidence="1">The sequence shown here is derived from an EMBL/GenBank/DDBJ whole genome shotgun (WGS) entry which is preliminary data.</text>
</comment>
<dbReference type="EMBL" id="AJWJ01000496">
    <property type="protein sequence ID" value="KAF2070410.1"/>
    <property type="molecule type" value="Genomic_DNA"/>
</dbReference>
<evidence type="ECO:0000313" key="1">
    <source>
        <dbReference type="EMBL" id="KAF2070410.1"/>
    </source>
</evidence>
<accession>A0A8J4UX29</accession>
<dbReference type="Proteomes" id="UP000695562">
    <property type="component" value="Unassembled WGS sequence"/>
</dbReference>
<proteinExistence type="predicted"/>
<gene>
    <name evidence="1" type="ORF">CYY_008280</name>
</gene>
<dbReference type="AlphaFoldDB" id="A0A8J4UX29"/>
<reference evidence="1" key="1">
    <citation type="submission" date="2020-01" db="EMBL/GenBank/DDBJ databases">
        <title>Development of genomics and gene disruption for Polysphondylium violaceum indicates a role for the polyketide synthase stlB in stalk morphogenesis.</title>
        <authorList>
            <person name="Narita B."/>
            <person name="Kawabe Y."/>
            <person name="Kin K."/>
            <person name="Saito T."/>
            <person name="Gibbs R."/>
            <person name="Kuspa A."/>
            <person name="Muzny D."/>
            <person name="Queller D."/>
            <person name="Richards S."/>
            <person name="Strassman J."/>
            <person name="Sucgang R."/>
            <person name="Worley K."/>
            <person name="Schaap P."/>
        </authorList>
    </citation>
    <scope>NUCLEOTIDE SEQUENCE</scope>
    <source>
        <strain evidence="1">QSvi11</strain>
    </source>
</reference>
<keyword evidence="2" id="KW-1185">Reference proteome</keyword>
<protein>
    <submittedName>
        <fullName evidence="1">Uncharacterized protein</fullName>
    </submittedName>
</protein>
<evidence type="ECO:0000313" key="2">
    <source>
        <dbReference type="Proteomes" id="UP000695562"/>
    </source>
</evidence>
<organism evidence="1 2">
    <name type="scientific">Polysphondylium violaceum</name>
    <dbReference type="NCBI Taxonomy" id="133409"/>
    <lineage>
        <taxon>Eukaryota</taxon>
        <taxon>Amoebozoa</taxon>
        <taxon>Evosea</taxon>
        <taxon>Eumycetozoa</taxon>
        <taxon>Dictyostelia</taxon>
        <taxon>Dictyosteliales</taxon>
        <taxon>Dictyosteliaceae</taxon>
        <taxon>Polysphondylium</taxon>
    </lineage>
</organism>